<name>A0A0A8J900_9CAUD</name>
<sequence length="508" mass="56549">MAIAPEDNQGGSGDEPELQMPDEPQVSIDPQTVEVPKQAKNWESKTDLMSPAPGEEQLKEFQGVLVPLLPDSASRINDDMSATKMGEVDVNEDAVNWYQTLLNGFRSVPAHGVFEDALADPNTEWRNALSYAGQNINIGRPKFSNKGRGSRMSSERLNLSVRARLGLGSPVQVPLVGSGFYVTVKPLEEYDIIGLWRTIIAEPIKLGRATHGLMFANNSVFTAKAVFEAFVAAMVETTVSDLPKENLVDHITVNDLPLIALSVASAIYPNGFPMSRAVFTEDTKLPKEELTQIIDLRKSLFMNAKMFKEEQLAHLVKRIESPMTLKTIKDYKDQFVFNQNTVVDIGAGVKLHLYTPSLREYFDSGEKWINEINAAVHEALGADATDQKRMQYISQLAKASRLRQYSHYVKSIEEDGELYTTRENVDKVLVSLSASDEISRKFFKAISDYINNTQVAIIATTSVNEYEDTLSGDKWPRLIAVDAISVFFQLVEQKLLGLSSRSLEDTSD</sequence>
<dbReference type="Proteomes" id="UP000203794">
    <property type="component" value="Segment"/>
</dbReference>
<protein>
    <submittedName>
        <fullName evidence="2">Uncharacterized protein</fullName>
    </submittedName>
</protein>
<keyword evidence="3" id="KW-1185">Reference proteome</keyword>
<reference evidence="2 3" key="1">
    <citation type="submission" date="2014-12" db="EMBL/GenBank/DDBJ databases">
        <title>Genome analysis of a novel jumbo phage RSL2 infecting the phytopathogen Ralstonia solanacearum.</title>
        <authorList>
            <person name="Kawasaki T."/>
            <person name="Fujie M."/>
            <person name="Chatchawankanphanich O."/>
            <person name="Ogata H."/>
            <person name="Yamada T."/>
        </authorList>
    </citation>
    <scope>NUCLEOTIDE SEQUENCE [LARGE SCALE GENOMIC DNA]</scope>
    <source>
        <strain evidence="2 3">RSL2</strain>
    </source>
</reference>
<evidence type="ECO:0000313" key="2">
    <source>
        <dbReference type="EMBL" id="BAQ02717.1"/>
    </source>
</evidence>
<evidence type="ECO:0000313" key="3">
    <source>
        <dbReference type="Proteomes" id="UP000203794"/>
    </source>
</evidence>
<evidence type="ECO:0000256" key="1">
    <source>
        <dbReference type="SAM" id="MobiDB-lite"/>
    </source>
</evidence>
<dbReference type="GeneID" id="26639630"/>
<feature type="region of interest" description="Disordered" evidence="1">
    <location>
        <begin position="1"/>
        <end position="29"/>
    </location>
</feature>
<dbReference type="KEGG" id="vg:26639630"/>
<dbReference type="OrthoDB" id="6938at10239"/>
<proteinExistence type="predicted"/>
<accession>A0A0A8J900</accession>
<organism evidence="2 3">
    <name type="scientific">Ralstonia phage RSL2</name>
    <dbReference type="NCBI Taxonomy" id="1585840"/>
    <lineage>
        <taxon>Viruses</taxon>
        <taxon>Duplodnaviria</taxon>
        <taxon>Heunggongvirae</taxon>
        <taxon>Uroviricota</taxon>
        <taxon>Caudoviricetes</taxon>
        <taxon>Chimalliviridae</taxon>
        <taxon>Chiangmaivirus</taxon>
        <taxon>Chiangmaivirus RSL2</taxon>
    </lineage>
</organism>
<dbReference type="EMBL" id="AP014693">
    <property type="protein sequence ID" value="BAQ02717.1"/>
    <property type="molecule type" value="Genomic_DNA"/>
</dbReference>
<dbReference type="RefSeq" id="YP_009213038.1">
    <property type="nucleotide sequence ID" value="NC_028950.1"/>
</dbReference>